<sequence length="72" mass="7296">MTTLRCESFLFGILFVALILASPGPAGGIGDIPGWTCGGHGPCATCKQNCINGGFQKGGVCIDGVCCCKKNS</sequence>
<keyword evidence="3" id="KW-1185">Reference proteome</keyword>
<dbReference type="AlphaFoldDB" id="A0AAN9J6F0"/>
<keyword evidence="1" id="KW-0732">Signal</keyword>
<dbReference type="Proteomes" id="UP001359559">
    <property type="component" value="Unassembled WGS sequence"/>
</dbReference>
<comment type="caution">
    <text evidence="2">The sequence shown here is derived from an EMBL/GenBank/DDBJ whole genome shotgun (WGS) entry which is preliminary data.</text>
</comment>
<name>A0AAN9J6F0_CLITE</name>
<reference evidence="2 3" key="1">
    <citation type="submission" date="2024-01" db="EMBL/GenBank/DDBJ databases">
        <title>The genomes of 5 underutilized Papilionoideae crops provide insights into root nodulation and disease resistance.</title>
        <authorList>
            <person name="Yuan L."/>
        </authorList>
    </citation>
    <scope>NUCLEOTIDE SEQUENCE [LARGE SCALE GENOMIC DNA]</scope>
    <source>
        <strain evidence="2">LY-2023</strain>
        <tissue evidence="2">Leaf</tissue>
    </source>
</reference>
<evidence type="ECO:0000313" key="3">
    <source>
        <dbReference type="Proteomes" id="UP001359559"/>
    </source>
</evidence>
<gene>
    <name evidence="2" type="ORF">RJT34_15878</name>
</gene>
<evidence type="ECO:0000256" key="1">
    <source>
        <dbReference type="SAM" id="SignalP"/>
    </source>
</evidence>
<feature type="chain" id="PRO_5043023234" description="LCR" evidence="1">
    <location>
        <begin position="29"/>
        <end position="72"/>
    </location>
</feature>
<organism evidence="2 3">
    <name type="scientific">Clitoria ternatea</name>
    <name type="common">Butterfly pea</name>
    <dbReference type="NCBI Taxonomy" id="43366"/>
    <lineage>
        <taxon>Eukaryota</taxon>
        <taxon>Viridiplantae</taxon>
        <taxon>Streptophyta</taxon>
        <taxon>Embryophyta</taxon>
        <taxon>Tracheophyta</taxon>
        <taxon>Spermatophyta</taxon>
        <taxon>Magnoliopsida</taxon>
        <taxon>eudicotyledons</taxon>
        <taxon>Gunneridae</taxon>
        <taxon>Pentapetalae</taxon>
        <taxon>rosids</taxon>
        <taxon>fabids</taxon>
        <taxon>Fabales</taxon>
        <taxon>Fabaceae</taxon>
        <taxon>Papilionoideae</taxon>
        <taxon>50 kb inversion clade</taxon>
        <taxon>NPAAA clade</taxon>
        <taxon>indigoferoid/millettioid clade</taxon>
        <taxon>Phaseoleae</taxon>
        <taxon>Clitoria</taxon>
    </lineage>
</organism>
<evidence type="ECO:0000313" key="2">
    <source>
        <dbReference type="EMBL" id="KAK7293018.1"/>
    </source>
</evidence>
<dbReference type="EMBL" id="JAYKXN010000004">
    <property type="protein sequence ID" value="KAK7293018.1"/>
    <property type="molecule type" value="Genomic_DNA"/>
</dbReference>
<evidence type="ECO:0008006" key="4">
    <source>
        <dbReference type="Google" id="ProtNLM"/>
    </source>
</evidence>
<accession>A0AAN9J6F0</accession>
<feature type="signal peptide" evidence="1">
    <location>
        <begin position="1"/>
        <end position="28"/>
    </location>
</feature>
<protein>
    <recommendedName>
        <fullName evidence="4">LCR</fullName>
    </recommendedName>
</protein>
<proteinExistence type="predicted"/>